<dbReference type="Gene3D" id="3.90.550.10">
    <property type="entry name" value="Spore Coat Polysaccharide Biosynthesis Protein SpsA, Chain A"/>
    <property type="match status" value="1"/>
</dbReference>
<dbReference type="PANTHER" id="PTHR11226">
    <property type="entry name" value="UDP-GLUCOSE GLYCOPROTEIN:GLUCOSYLTRANSFERASE"/>
    <property type="match status" value="1"/>
</dbReference>
<evidence type="ECO:0000313" key="17">
    <source>
        <dbReference type="Proteomes" id="UP000179179"/>
    </source>
</evidence>
<dbReference type="Pfam" id="PF18400">
    <property type="entry name" value="Thioredoxin_12"/>
    <property type="match status" value="1"/>
</dbReference>
<keyword evidence="6 10" id="KW-0732">Signal</keyword>
<comment type="similarity">
    <text evidence="4">Belongs to the glycosyltransferase 8 family.</text>
</comment>
<proteinExistence type="inferred from homology"/>
<evidence type="ECO:0000256" key="7">
    <source>
        <dbReference type="ARBA" id="ARBA00022824"/>
    </source>
</evidence>
<dbReference type="PANTHER" id="PTHR11226:SF0">
    <property type="entry name" value="UDP-GLUCOSE:GLYCOPROTEIN GLUCOSYLTRANSFERASE"/>
    <property type="match status" value="1"/>
</dbReference>
<dbReference type="Proteomes" id="UP000179179">
    <property type="component" value="Unassembled WGS sequence"/>
</dbReference>
<dbReference type="InterPro" id="IPR040525">
    <property type="entry name" value="UGGT_TRXL_4"/>
</dbReference>
<evidence type="ECO:0000256" key="4">
    <source>
        <dbReference type="ARBA" id="ARBA00006351"/>
    </source>
</evidence>
<reference evidence="16 17" key="1">
    <citation type="journal article" date="2016" name="Genome Biol. Evol.">
        <title>Draft genome sequence of an aflatoxigenic Aspergillus species, A. bombycis.</title>
        <authorList>
            <person name="Moore G.G."/>
            <person name="Mack B.M."/>
            <person name="Beltz S.B."/>
            <person name="Gilbert M.K."/>
        </authorList>
    </citation>
    <scope>NUCLEOTIDE SEQUENCE [LARGE SCALE GENOMIC DNA]</scope>
    <source>
        <strain evidence="17">NRRL 26010</strain>
    </source>
</reference>
<evidence type="ECO:0000259" key="12">
    <source>
        <dbReference type="Pfam" id="PF18401"/>
    </source>
</evidence>
<feature type="region of interest" description="Disordered" evidence="9">
    <location>
        <begin position="1460"/>
        <end position="1483"/>
    </location>
</feature>
<dbReference type="EMBL" id="LYCR01000052">
    <property type="protein sequence ID" value="OGM44681.1"/>
    <property type="molecule type" value="Genomic_DNA"/>
</dbReference>
<comment type="cofactor">
    <cofactor evidence="1">
        <name>Ca(2+)</name>
        <dbReference type="ChEBI" id="CHEBI:29108"/>
    </cofactor>
</comment>
<feature type="compositionally biased region" description="Acidic residues" evidence="9">
    <location>
        <begin position="1468"/>
        <end position="1483"/>
    </location>
</feature>
<evidence type="ECO:0000313" key="16">
    <source>
        <dbReference type="EMBL" id="OGM44681.1"/>
    </source>
</evidence>
<evidence type="ECO:0000259" key="14">
    <source>
        <dbReference type="Pfam" id="PF18403"/>
    </source>
</evidence>
<dbReference type="FunFam" id="3.90.550.10:FF:000065">
    <property type="entry name" value="UDP-glucose:glycoprotein glucosyltransferase, putative"/>
    <property type="match status" value="1"/>
</dbReference>
<dbReference type="InterPro" id="IPR009448">
    <property type="entry name" value="UDP-g_GGtrans"/>
</dbReference>
<comment type="subcellular location">
    <subcellularLocation>
        <location evidence="2">Endoplasmic reticulum lumen</location>
    </subcellularLocation>
</comment>
<dbReference type="RefSeq" id="XP_022388398.1">
    <property type="nucleotide sequence ID" value="XM_022534587.1"/>
</dbReference>
<evidence type="ECO:0000256" key="8">
    <source>
        <dbReference type="ARBA" id="ARBA00023180"/>
    </source>
</evidence>
<dbReference type="CDD" id="cd06432">
    <property type="entry name" value="GT8_HUGT1_C_like"/>
    <property type="match status" value="1"/>
</dbReference>
<keyword evidence="5" id="KW-0808">Transferase</keyword>
<evidence type="ECO:0000259" key="11">
    <source>
        <dbReference type="Pfam" id="PF18400"/>
    </source>
</evidence>
<dbReference type="InterPro" id="IPR040694">
    <property type="entry name" value="UGGT_TRXL_2"/>
</dbReference>
<sequence>MISGIGPVASWRLSVIVAALLTCLVHASPSVNVALEASFDSAPYLIELLETAAEENATAYFPLLDRIADGAFDDVVTDKEVYDRFLQVVHEDGYLRTPESLSSFKLSLAIRSTSPRIAAHYQYYNASVQHSLMAAQDAACPVWVHSDGKQYCSSTMERAQQDVSGDLDLRELQFDRVLGDTSLPPAVLYADVASPMFKEFHQTLSALVKEGQISYRVRYRPPQHWSPRPLYVSGYGVELALKRTDYIVIDDRDAGQKERRNEANKVGDLEEDAPDDLRPLSSSEVSRLGVNTVSYVMDSNNPLGTLVKLSQDFPKYSAKIAAHNATTKLLQDIRSSRLGMLPSGVNVMWINGVQMDPRKIDAYSLLDHLRRERRLIEKFRDLGISAQEAVDLLSHKLLGESLEQDAPQRYNYRDEIEGGGVLIWLNDLEKDAKYDSWPGELGAFLRPTFPGQLPQVRRDAHNIVVPVDLTDAEDMNFVVKTIQVFVKRKIPVRFGLVPIASSPGSTAQLKVAHYLQETFGLASLIQYLEESLSANKIASPDKTSFQAATKERKARADRSALSLEEIQKHGELAKTVSRTVSYQNRLQITGGSSLMFINGVPVVRDDNWVQEMSNRVGKDLQSLQQGIMDNAFEEDTWLPGVFLSQAFDRRNPWVIPEDPKDIRVIDLAKVSESQKGGLDVLPRITSDKDNALDSVHMIVIGDFDSESGAKLLTAALESRQKHSDVEILFLHNPAHVPSASGSIALYHLLKESQNVDVTQVLADIGSSGASVPAHKEAEIAHFWALQQPLAGELGFAPGVSGVVINGRVVGPIPGDYTVVPDDFDQLLIYEHTKRIDPVAKAVKDLAIGSKLSGPLAFAKLTSLATLSTISDVPEGIFESTSDARMNLFDKWNDSHSVVTVSNSEDPAITIVASIDPTSEVAQKWLPILKVLSELASVRLRLFLNAREEIQELPIKRFYRYVLDPEPSFSNDGAVLRPGASFSGVPVEALLTLGMDVPSSWLVAPKDSVHDLDNIKLSSLKAGSDVDAIYALEHILIEGHSRDLTTKTPPRGVQLALGTQENPYFADTIIMANLGYFQFKAQPGLWQINLKPGRSERIFKLDSVGGMGYAPQPGDENNEVALLSFQGKTLFPRLSRKKGHESEDVLDTNSKPGSAMDYVSKGLSFASGILSSVGAGSKLSTTEKQADINIFSVASGHLYERMLNIMMVSVMRNTKHSVKFWFIEQFLSPSFKSFLPHLAKEYGFSYEMVTFKWPHWLRAQREKQREIWGYKILFLDVLFPLSLEKVIFVDADQVVRTDMYDLVNLDLEGAPYGFTPMCDSRHEMEGFRFWKQGYWKNFLRGQPYHISALYVVDLSRFRALAAGDRLRGQYQMLSADPNSLSNLDQDLPNHMQHQIPIKSLPQEWLWCETWCSDESLGQARTIDLCNNPQTKEPKLDRARRQVPEWTEYDGEIAALVEKVSLEQQQSEEVQPDDEEDEEWTKDEL</sequence>
<evidence type="ECO:0000256" key="3">
    <source>
        <dbReference type="ARBA" id="ARBA00004922"/>
    </source>
</evidence>
<gene>
    <name evidence="16" type="ORF">ABOM_007458</name>
</gene>
<feature type="signal peptide" evidence="10">
    <location>
        <begin position="1"/>
        <end position="27"/>
    </location>
</feature>
<dbReference type="Pfam" id="PF18402">
    <property type="entry name" value="Thioredoxin_14"/>
    <property type="match status" value="1"/>
</dbReference>
<feature type="domain" description="UGGT thioredoxin-like" evidence="13">
    <location>
        <begin position="410"/>
        <end position="654"/>
    </location>
</feature>
<evidence type="ECO:0000256" key="9">
    <source>
        <dbReference type="SAM" id="MobiDB-lite"/>
    </source>
</evidence>
<dbReference type="Pfam" id="PF18401">
    <property type="entry name" value="Thioredoxin_13"/>
    <property type="match status" value="1"/>
</dbReference>
<evidence type="ECO:0000256" key="2">
    <source>
        <dbReference type="ARBA" id="ARBA00004319"/>
    </source>
</evidence>
<dbReference type="STRING" id="109264.A0A1F7ZZ00"/>
<dbReference type="Pfam" id="PF18403">
    <property type="entry name" value="Thioredoxin_15"/>
    <property type="match status" value="1"/>
</dbReference>
<evidence type="ECO:0000256" key="5">
    <source>
        <dbReference type="ARBA" id="ARBA00022679"/>
    </source>
</evidence>
<dbReference type="GO" id="GO:0005788">
    <property type="term" value="C:endoplasmic reticulum lumen"/>
    <property type="evidence" value="ECO:0007669"/>
    <property type="project" value="UniProtKB-SubCell"/>
</dbReference>
<evidence type="ECO:0000259" key="15">
    <source>
        <dbReference type="Pfam" id="PF18404"/>
    </source>
</evidence>
<dbReference type="GO" id="GO:0051082">
    <property type="term" value="F:unfolded protein binding"/>
    <property type="evidence" value="ECO:0007669"/>
    <property type="project" value="TreeGrafter"/>
</dbReference>
<dbReference type="InterPro" id="IPR040497">
    <property type="entry name" value="Glyco_transf_24"/>
</dbReference>
<feature type="domain" description="Glucosyltransferase 24 catalytic" evidence="15">
    <location>
        <begin position="1187"/>
        <end position="1453"/>
    </location>
</feature>
<feature type="domain" description="UGGT thioredoxin-like" evidence="11">
    <location>
        <begin position="42"/>
        <end position="224"/>
    </location>
</feature>
<dbReference type="InterPro" id="IPR029044">
    <property type="entry name" value="Nucleotide-diphossugar_trans"/>
</dbReference>
<evidence type="ECO:0000256" key="6">
    <source>
        <dbReference type="ARBA" id="ARBA00022729"/>
    </source>
</evidence>
<keyword evidence="7" id="KW-0256">Endoplasmic reticulum</keyword>
<dbReference type="InterPro" id="IPR040693">
    <property type="entry name" value="UGGT_TRXL_1"/>
</dbReference>
<dbReference type="Pfam" id="PF18404">
    <property type="entry name" value="Glyco_transf_24"/>
    <property type="match status" value="1"/>
</dbReference>
<feature type="domain" description="UDP-glucose:glycoprotein glucosyltransferase thioredoxin-like" evidence="14">
    <location>
        <begin position="666"/>
        <end position="864"/>
    </location>
</feature>
<dbReference type="InterPro" id="IPR040692">
    <property type="entry name" value="UGGT_TRXL_3"/>
</dbReference>
<accession>A0A1F7ZZ00</accession>
<dbReference type="SUPFAM" id="SSF53448">
    <property type="entry name" value="Nucleotide-diphospho-sugar transferases"/>
    <property type="match status" value="1"/>
</dbReference>
<dbReference type="GO" id="GO:0018279">
    <property type="term" value="P:protein N-linked glycosylation via asparagine"/>
    <property type="evidence" value="ECO:0007669"/>
    <property type="project" value="TreeGrafter"/>
</dbReference>
<dbReference type="GO" id="GO:0003980">
    <property type="term" value="F:UDP-glucose:glycoprotein glucosyltransferase activity"/>
    <property type="evidence" value="ECO:0007669"/>
    <property type="project" value="InterPro"/>
</dbReference>
<protein>
    <submittedName>
        <fullName evidence="16">UDP-glucose</fullName>
    </submittedName>
</protein>
<dbReference type="OrthoDB" id="27683at2759"/>
<dbReference type="GO" id="GO:0036503">
    <property type="term" value="P:ERAD pathway"/>
    <property type="evidence" value="ECO:0007669"/>
    <property type="project" value="TreeGrafter"/>
</dbReference>
<feature type="chain" id="PRO_5009534286" evidence="10">
    <location>
        <begin position="28"/>
        <end position="1483"/>
    </location>
</feature>
<evidence type="ECO:0000256" key="10">
    <source>
        <dbReference type="SAM" id="SignalP"/>
    </source>
</evidence>
<comment type="caution">
    <text evidence="16">The sequence shown here is derived from an EMBL/GenBank/DDBJ whole genome shotgun (WGS) entry which is preliminary data.</text>
</comment>
<evidence type="ECO:0000259" key="13">
    <source>
        <dbReference type="Pfam" id="PF18402"/>
    </source>
</evidence>
<evidence type="ECO:0000256" key="1">
    <source>
        <dbReference type="ARBA" id="ARBA00001913"/>
    </source>
</evidence>
<keyword evidence="17" id="KW-1185">Reference proteome</keyword>
<keyword evidence="8" id="KW-0325">Glycoprotein</keyword>
<dbReference type="Pfam" id="PF06427">
    <property type="entry name" value="UDP-g_GGTase"/>
    <property type="match status" value="1"/>
</dbReference>
<feature type="domain" description="UGGT thioredoxin-like" evidence="12">
    <location>
        <begin position="275"/>
        <end position="403"/>
    </location>
</feature>
<name>A0A1F7ZZ00_9EURO</name>
<feature type="compositionally biased region" description="Basic and acidic residues" evidence="9">
    <location>
        <begin position="255"/>
        <end position="268"/>
    </location>
</feature>
<organism evidence="16 17">
    <name type="scientific">Aspergillus bombycis</name>
    <dbReference type="NCBI Taxonomy" id="109264"/>
    <lineage>
        <taxon>Eukaryota</taxon>
        <taxon>Fungi</taxon>
        <taxon>Dikarya</taxon>
        <taxon>Ascomycota</taxon>
        <taxon>Pezizomycotina</taxon>
        <taxon>Eurotiomycetes</taxon>
        <taxon>Eurotiomycetidae</taxon>
        <taxon>Eurotiales</taxon>
        <taxon>Aspergillaceae</taxon>
        <taxon>Aspergillus</taxon>
    </lineage>
</organism>
<feature type="region of interest" description="Disordered" evidence="9">
    <location>
        <begin position="255"/>
        <end position="281"/>
    </location>
</feature>
<dbReference type="GeneID" id="34450848"/>
<dbReference type="UniPathway" id="UPA00378"/>
<comment type="pathway">
    <text evidence="3">Protein modification; protein glycosylation.</text>
</comment>